<dbReference type="PeptideAtlas" id="F1T0M0"/>
<name>F1T0M0_HUMAN</name>
<evidence type="ECO:0000313" key="1">
    <source>
        <dbReference type="EMBL" id="BAJ84094.1"/>
    </source>
</evidence>
<accession>F1T0M0</accession>
<gene>
    <name evidence="1" type="primary">HP08474</name>
</gene>
<dbReference type="EMBL" id="AB593166">
    <property type="protein sequence ID" value="BAJ84094.1"/>
    <property type="molecule type" value="mRNA"/>
</dbReference>
<reference evidence="1" key="1">
    <citation type="journal article" date="2011" name="Invest. Ophthalmol. Vis. Sci.">
        <title>Full-length transcriptome analysis of human retina-derived cell lines ARPE-19 and Y79 using the vector-capping method.</title>
        <authorList>
            <person name="Oshikawa M."/>
            <person name="Tsutsui C."/>
            <person name="Ikegami T."/>
            <person name="Fuchida Y."/>
            <person name="Matsubara M."/>
            <person name="Toyama S."/>
            <person name="Usami R."/>
            <person name="Ohtoko K."/>
            <person name="Kato S."/>
        </authorList>
    </citation>
    <scope>NUCLEOTIDE SEQUENCE</scope>
</reference>
<dbReference type="AlphaFoldDB" id="F1T0M0"/>
<sequence>MAQLLGSSDPPASASGVAAGTAGTCHHAWLKHKVFS</sequence>
<protein>
    <submittedName>
        <fullName evidence="1">Uncharacterized protein</fullName>
    </submittedName>
</protein>
<organism evidence="1">
    <name type="scientific">Homo sapiens</name>
    <name type="common">Human</name>
    <dbReference type="NCBI Taxonomy" id="9606"/>
    <lineage>
        <taxon>Eukaryota</taxon>
        <taxon>Metazoa</taxon>
        <taxon>Chordata</taxon>
        <taxon>Craniata</taxon>
        <taxon>Vertebrata</taxon>
        <taxon>Euteleostomi</taxon>
        <taxon>Mammalia</taxon>
        <taxon>Eutheria</taxon>
        <taxon>Euarchontoglires</taxon>
        <taxon>Primates</taxon>
        <taxon>Haplorrhini</taxon>
        <taxon>Catarrhini</taxon>
        <taxon>Hominidae</taxon>
        <taxon>Homo</taxon>
    </lineage>
</organism>
<proteinExistence type="evidence at transcript level"/>